<dbReference type="AlphaFoldDB" id="A0A8S2Q227"/>
<organism evidence="11 12">
    <name type="scientific">Rotaria magnacalcarata</name>
    <dbReference type="NCBI Taxonomy" id="392030"/>
    <lineage>
        <taxon>Eukaryota</taxon>
        <taxon>Metazoa</taxon>
        <taxon>Spiralia</taxon>
        <taxon>Gnathifera</taxon>
        <taxon>Rotifera</taxon>
        <taxon>Eurotatoria</taxon>
        <taxon>Bdelloidea</taxon>
        <taxon>Philodinida</taxon>
        <taxon>Philodinidae</taxon>
        <taxon>Rotaria</taxon>
    </lineage>
</organism>
<dbReference type="InterPro" id="IPR029052">
    <property type="entry name" value="Metallo-depent_PP-like"/>
</dbReference>
<dbReference type="InterPro" id="IPR050341">
    <property type="entry name" value="PP1_catalytic_subunit"/>
</dbReference>
<evidence type="ECO:0000313" key="10">
    <source>
        <dbReference type="EMBL" id="CAF4069717.1"/>
    </source>
</evidence>
<reference evidence="11" key="1">
    <citation type="submission" date="2021-02" db="EMBL/GenBank/DDBJ databases">
        <authorList>
            <person name="Nowell W R."/>
        </authorList>
    </citation>
    <scope>NUCLEOTIDE SEQUENCE</scope>
</reference>
<feature type="domain" description="Serine/threonine specific protein phosphatases" evidence="9">
    <location>
        <begin position="103"/>
        <end position="281"/>
    </location>
</feature>
<evidence type="ECO:0000256" key="2">
    <source>
        <dbReference type="ARBA" id="ARBA00013081"/>
    </source>
</evidence>
<protein>
    <recommendedName>
        <fullName evidence="2">protein-serine/threonine phosphatase</fullName>
        <ecNumber evidence="2">3.1.3.16</ecNumber>
    </recommendedName>
</protein>
<accession>A0A8S2Q227</accession>
<evidence type="ECO:0000259" key="9">
    <source>
        <dbReference type="SMART" id="SM00156"/>
    </source>
</evidence>
<evidence type="ECO:0000256" key="5">
    <source>
        <dbReference type="ARBA" id="ARBA00022912"/>
    </source>
</evidence>
<dbReference type="PANTHER" id="PTHR11668">
    <property type="entry name" value="SERINE/THREONINE PROTEIN PHOSPHATASE"/>
    <property type="match status" value="1"/>
</dbReference>
<keyword evidence="4" id="KW-0378">Hydrolase</keyword>
<evidence type="ECO:0000256" key="4">
    <source>
        <dbReference type="ARBA" id="ARBA00022801"/>
    </source>
</evidence>
<evidence type="ECO:0000256" key="8">
    <source>
        <dbReference type="ARBA" id="ARBA00048336"/>
    </source>
</evidence>
<dbReference type="InterPro" id="IPR004843">
    <property type="entry name" value="Calcineurin-like_PHP"/>
</dbReference>
<dbReference type="GO" id="GO:0005737">
    <property type="term" value="C:cytoplasm"/>
    <property type="evidence" value="ECO:0007669"/>
    <property type="project" value="TreeGrafter"/>
</dbReference>
<evidence type="ECO:0000256" key="7">
    <source>
        <dbReference type="ARBA" id="ARBA00047761"/>
    </source>
</evidence>
<dbReference type="EC" id="3.1.3.16" evidence="2"/>
<dbReference type="Gene3D" id="3.60.21.10">
    <property type="match status" value="1"/>
</dbReference>
<name>A0A8S2Q227_9BILA</name>
<comment type="catalytic activity">
    <reaction evidence="8">
        <text>O-phospho-L-threonyl-[protein] + H2O = L-threonyl-[protein] + phosphate</text>
        <dbReference type="Rhea" id="RHEA:47004"/>
        <dbReference type="Rhea" id="RHEA-COMP:11060"/>
        <dbReference type="Rhea" id="RHEA-COMP:11605"/>
        <dbReference type="ChEBI" id="CHEBI:15377"/>
        <dbReference type="ChEBI" id="CHEBI:30013"/>
        <dbReference type="ChEBI" id="CHEBI:43474"/>
        <dbReference type="ChEBI" id="CHEBI:61977"/>
        <dbReference type="EC" id="3.1.3.16"/>
    </reaction>
</comment>
<dbReference type="SMART" id="SM00156">
    <property type="entry name" value="PP2Ac"/>
    <property type="match status" value="1"/>
</dbReference>
<proteinExistence type="predicted"/>
<keyword evidence="6" id="KW-0464">Manganese</keyword>
<dbReference type="EMBL" id="CAJOBI010006800">
    <property type="protein sequence ID" value="CAF4069717.1"/>
    <property type="molecule type" value="Genomic_DNA"/>
</dbReference>
<feature type="non-terminal residue" evidence="11">
    <location>
        <position position="1"/>
    </location>
</feature>
<evidence type="ECO:0000256" key="1">
    <source>
        <dbReference type="ARBA" id="ARBA00001936"/>
    </source>
</evidence>
<dbReference type="GO" id="GO:0005634">
    <property type="term" value="C:nucleus"/>
    <property type="evidence" value="ECO:0007669"/>
    <property type="project" value="TreeGrafter"/>
</dbReference>
<keyword evidence="5" id="KW-0904">Protein phosphatase</keyword>
<comment type="cofactor">
    <cofactor evidence="1">
        <name>Mn(2+)</name>
        <dbReference type="ChEBI" id="CHEBI:29035"/>
    </cofactor>
</comment>
<dbReference type="PANTHER" id="PTHR11668:SF300">
    <property type="entry name" value="SERINE_THREONINE-PROTEIN PHOSPHATASE"/>
    <property type="match status" value="1"/>
</dbReference>
<evidence type="ECO:0000256" key="6">
    <source>
        <dbReference type="ARBA" id="ARBA00023211"/>
    </source>
</evidence>
<dbReference type="SUPFAM" id="SSF56300">
    <property type="entry name" value="Metallo-dependent phosphatases"/>
    <property type="match status" value="1"/>
</dbReference>
<dbReference type="PRINTS" id="PR00114">
    <property type="entry name" value="STPHPHTASE"/>
</dbReference>
<dbReference type="Proteomes" id="UP000681720">
    <property type="component" value="Unassembled WGS sequence"/>
</dbReference>
<keyword evidence="3" id="KW-0479">Metal-binding</keyword>
<dbReference type="InterPro" id="IPR006186">
    <property type="entry name" value="Ser/Thr-sp_prot-phosphatase"/>
</dbReference>
<dbReference type="EMBL" id="CAJOBJ010007319">
    <property type="protein sequence ID" value="CAF4083139.1"/>
    <property type="molecule type" value="Genomic_DNA"/>
</dbReference>
<dbReference type="GO" id="GO:0004722">
    <property type="term" value="F:protein serine/threonine phosphatase activity"/>
    <property type="evidence" value="ECO:0007669"/>
    <property type="project" value="UniProtKB-EC"/>
</dbReference>
<comment type="catalytic activity">
    <reaction evidence="7">
        <text>O-phospho-L-seryl-[protein] + H2O = L-seryl-[protein] + phosphate</text>
        <dbReference type="Rhea" id="RHEA:20629"/>
        <dbReference type="Rhea" id="RHEA-COMP:9863"/>
        <dbReference type="Rhea" id="RHEA-COMP:11604"/>
        <dbReference type="ChEBI" id="CHEBI:15377"/>
        <dbReference type="ChEBI" id="CHEBI:29999"/>
        <dbReference type="ChEBI" id="CHEBI:43474"/>
        <dbReference type="ChEBI" id="CHEBI:83421"/>
        <dbReference type="EC" id="3.1.3.16"/>
    </reaction>
</comment>
<dbReference type="Proteomes" id="UP000676336">
    <property type="component" value="Unassembled WGS sequence"/>
</dbReference>
<gene>
    <name evidence="11" type="ORF">GIL414_LOCUS16184</name>
    <name evidence="10" type="ORF">SMN809_LOCUS15672</name>
</gene>
<comment type="caution">
    <text evidence="11">The sequence shown here is derived from an EMBL/GenBank/DDBJ whole genome shotgun (WGS) entry which is preliminary data.</text>
</comment>
<sequence>MEYYGDISNNFPGGLFNYVRMVSLLDEHPFEHEFFLGIVQSFPFMEKLCLINHSSQQCKKFYESNNDNRNLFAIKYSFLSELVIVDVHDDYVEQFLLDTKTYLPYNIIFRVNYKSLQRATHCFTRDATRINCAKINKLKLDGESKSDIRGQYTDLLGIFENAGVPSKSNYLFLGSYVGRGKQCLETICLLLAYKIKYSDNLFLLRGSHESATMTRIYGFYNECKQRYSSKLWKSFNECFNCLPVAAIISKKIFCCHGGLSPDLESFDQIRQIQRPIDVPDYG</sequence>
<dbReference type="GO" id="GO:0046872">
    <property type="term" value="F:metal ion binding"/>
    <property type="evidence" value="ECO:0007669"/>
    <property type="project" value="UniProtKB-KW"/>
</dbReference>
<evidence type="ECO:0000256" key="3">
    <source>
        <dbReference type="ARBA" id="ARBA00022723"/>
    </source>
</evidence>
<dbReference type="Pfam" id="PF00149">
    <property type="entry name" value="Metallophos"/>
    <property type="match status" value="1"/>
</dbReference>
<evidence type="ECO:0000313" key="12">
    <source>
        <dbReference type="Proteomes" id="UP000681720"/>
    </source>
</evidence>
<evidence type="ECO:0000313" key="11">
    <source>
        <dbReference type="EMBL" id="CAF4083139.1"/>
    </source>
</evidence>